<evidence type="ECO:0000313" key="6">
    <source>
        <dbReference type="EMBL" id="KAH7307534.1"/>
    </source>
</evidence>
<reference evidence="6" key="1">
    <citation type="submission" date="2021-08" db="EMBL/GenBank/DDBJ databases">
        <title>WGS assembly of Ceratopteris richardii.</title>
        <authorList>
            <person name="Marchant D.B."/>
            <person name="Chen G."/>
            <person name="Jenkins J."/>
            <person name="Shu S."/>
            <person name="Leebens-Mack J."/>
            <person name="Grimwood J."/>
            <person name="Schmutz J."/>
            <person name="Soltis P."/>
            <person name="Soltis D."/>
            <person name="Chen Z.-H."/>
        </authorList>
    </citation>
    <scope>NUCLEOTIDE SEQUENCE</scope>
    <source>
        <strain evidence="6">Whitten #5841</strain>
        <tissue evidence="6">Leaf</tissue>
    </source>
</reference>
<dbReference type="PANTHER" id="PTHR10177">
    <property type="entry name" value="CYCLINS"/>
    <property type="match status" value="1"/>
</dbReference>
<evidence type="ECO:0000259" key="5">
    <source>
        <dbReference type="SMART" id="SM00385"/>
    </source>
</evidence>
<evidence type="ECO:0000256" key="2">
    <source>
        <dbReference type="ARBA" id="ARBA00022618"/>
    </source>
</evidence>
<dbReference type="AlphaFoldDB" id="A0A8T2S970"/>
<dbReference type="OMA" id="LMCFENI"/>
<keyword evidence="7" id="KW-1185">Reference proteome</keyword>
<dbReference type="FunFam" id="1.10.472.10:FF:000060">
    <property type="entry name" value="D6-type cyclin"/>
    <property type="match status" value="1"/>
</dbReference>
<gene>
    <name evidence="6" type="ORF">KP509_22G064100</name>
</gene>
<dbReference type="SMART" id="SM00385">
    <property type="entry name" value="CYCLIN"/>
    <property type="match status" value="1"/>
</dbReference>
<protein>
    <recommendedName>
        <fullName evidence="5">Cyclin-like domain-containing protein</fullName>
    </recommendedName>
</protein>
<dbReference type="CDD" id="cd20543">
    <property type="entry name" value="CYCLIN_AtCycD-like_rpt1"/>
    <property type="match status" value="1"/>
</dbReference>
<comment type="caution">
    <text evidence="6">The sequence shown here is derived from an EMBL/GenBank/DDBJ whole genome shotgun (WGS) entry which is preliminary data.</text>
</comment>
<proteinExistence type="inferred from homology"/>
<evidence type="ECO:0000313" key="7">
    <source>
        <dbReference type="Proteomes" id="UP000825935"/>
    </source>
</evidence>
<evidence type="ECO:0000256" key="1">
    <source>
        <dbReference type="ARBA" id="ARBA00009065"/>
    </source>
</evidence>
<dbReference type="EMBL" id="CM035427">
    <property type="protein sequence ID" value="KAH7307534.1"/>
    <property type="molecule type" value="Genomic_DNA"/>
</dbReference>
<dbReference type="InterPro" id="IPR006671">
    <property type="entry name" value="Cyclin_N"/>
</dbReference>
<dbReference type="Proteomes" id="UP000825935">
    <property type="component" value="Chromosome 22"/>
</dbReference>
<dbReference type="OrthoDB" id="5590282at2759"/>
<keyword evidence="2" id="KW-0132">Cell division</keyword>
<dbReference type="Gene3D" id="1.10.472.10">
    <property type="entry name" value="Cyclin-like"/>
    <property type="match status" value="2"/>
</dbReference>
<dbReference type="GO" id="GO:0051301">
    <property type="term" value="P:cell division"/>
    <property type="evidence" value="ECO:0007669"/>
    <property type="project" value="UniProtKB-KW"/>
</dbReference>
<sequence>MRIFCPLLSIASRLAFRPKTLEHTFPAFVLFSFCHCHCHRHRYQIFFPCSSSPLSSSKAIIRIMPSLAYPLPEPERNGWQDFPSIKWPARVLAISLRFALFARMASPRLDCSGESLFCCEDICASPSDDGEQGSTNNPIFGCSDSSSGIPITVTEMQEPHSQDAVSALIKREISHSPSPDYLEKYETKLLDEESRHKAVSWFFKARAFFRFSPLTVVLSVNYLDRFLSRHEVPMRKSWMIDLVSVACLSLAAKMEEVEVPLLVDLQVAPDYFFEPCTVLRMELLLLSTLEWRADSVTPFSYIEYFICKCRLSGPIYQNLASQITELILLAVKDLNFLRHHYCSIAAAAILCAIKEMLPSLLEEHKKNIFSMFPSCLQDLSAECLDLMVEQRYTPPNCFHTKS</sequence>
<comment type="similarity">
    <text evidence="1">Belongs to the cyclin family. Cyclin D subfamily.</text>
</comment>
<dbReference type="InterPro" id="IPR039361">
    <property type="entry name" value="Cyclin"/>
</dbReference>
<name>A0A8T2S970_CERRI</name>
<dbReference type="Pfam" id="PF00134">
    <property type="entry name" value="Cyclin_N"/>
    <property type="match status" value="1"/>
</dbReference>
<dbReference type="SUPFAM" id="SSF47954">
    <property type="entry name" value="Cyclin-like"/>
    <property type="match status" value="2"/>
</dbReference>
<dbReference type="InterPro" id="IPR036915">
    <property type="entry name" value="Cyclin-like_sf"/>
</dbReference>
<evidence type="ECO:0000256" key="3">
    <source>
        <dbReference type="ARBA" id="ARBA00023306"/>
    </source>
</evidence>
<feature type="domain" description="Cyclin-like" evidence="5">
    <location>
        <begin position="200"/>
        <end position="287"/>
    </location>
</feature>
<accession>A0A8T2S970</accession>
<keyword evidence="4" id="KW-0195">Cyclin</keyword>
<dbReference type="InterPro" id="IPR013763">
    <property type="entry name" value="Cyclin-like_dom"/>
</dbReference>
<organism evidence="6 7">
    <name type="scientific">Ceratopteris richardii</name>
    <name type="common">Triangle waterfern</name>
    <dbReference type="NCBI Taxonomy" id="49495"/>
    <lineage>
        <taxon>Eukaryota</taxon>
        <taxon>Viridiplantae</taxon>
        <taxon>Streptophyta</taxon>
        <taxon>Embryophyta</taxon>
        <taxon>Tracheophyta</taxon>
        <taxon>Polypodiopsida</taxon>
        <taxon>Polypodiidae</taxon>
        <taxon>Polypodiales</taxon>
        <taxon>Pteridineae</taxon>
        <taxon>Pteridaceae</taxon>
        <taxon>Parkerioideae</taxon>
        <taxon>Ceratopteris</taxon>
    </lineage>
</organism>
<evidence type="ECO:0000256" key="4">
    <source>
        <dbReference type="RuleBase" id="RU000383"/>
    </source>
</evidence>
<keyword evidence="3" id="KW-0131">Cell cycle</keyword>